<dbReference type="PANTHER" id="PTHR37690">
    <property type="entry name" value="CHORISMATE DEHYDRATASE"/>
    <property type="match status" value="1"/>
</dbReference>
<dbReference type="PANTHER" id="PTHR37690:SF1">
    <property type="entry name" value="CHORISMATE DEHYDRATASE"/>
    <property type="match status" value="1"/>
</dbReference>
<sequence length="255" mass="29152">MRRHAGMPVTVGRIPYLSCEPFYFAMERRGIAVRDVVPSAVADAALRGEFVAAPVPLTDCARLQDQFRYLSGFCLITARKAISVVLHARQPLETLGGARIGLHSDASTAAALLRIVLTQKYQLPPSTYVPLTEPHDACLLIGNDGLRQRHGIPEYPYMYDLGEEWLQWTRLPFVFARWMVRHDLERRQALILEDVLYEGMQDWADGIYRSSPSREDLFMHPRDILEYTQGIRYFIGVPEQRAIERFQQCLAQLTS</sequence>
<dbReference type="GO" id="GO:0009234">
    <property type="term" value="P:menaquinone biosynthetic process"/>
    <property type="evidence" value="ECO:0007669"/>
    <property type="project" value="UniProtKB-UniRule"/>
</dbReference>
<gene>
    <name evidence="4" type="primary">mqnA</name>
    <name evidence="5" type="ORF">FJZ47_10400</name>
</gene>
<accession>A0A937W2X5</accession>
<dbReference type="InterPro" id="IPR003773">
    <property type="entry name" value="Menaquinone_biosynth"/>
</dbReference>
<comment type="similarity">
    <text evidence="4">Belongs to the MqnA/MqnD family. MqnA subfamily.</text>
</comment>
<organism evidence="5 6">
    <name type="scientific">Tectimicrobiota bacterium</name>
    <dbReference type="NCBI Taxonomy" id="2528274"/>
    <lineage>
        <taxon>Bacteria</taxon>
        <taxon>Pseudomonadati</taxon>
        <taxon>Nitrospinota/Tectimicrobiota group</taxon>
        <taxon>Candidatus Tectimicrobiota</taxon>
    </lineage>
</organism>
<comment type="catalytic activity">
    <reaction evidence="4">
        <text>chorismate = 3-[(1-carboxyvinyl)-oxy]benzoate + H2O</text>
        <dbReference type="Rhea" id="RHEA:40051"/>
        <dbReference type="ChEBI" id="CHEBI:15377"/>
        <dbReference type="ChEBI" id="CHEBI:29748"/>
        <dbReference type="ChEBI" id="CHEBI:76981"/>
        <dbReference type="EC" id="4.2.1.151"/>
    </reaction>
</comment>
<name>A0A937W2X5_UNCTE</name>
<dbReference type="GO" id="GO:0016836">
    <property type="term" value="F:hydro-lyase activity"/>
    <property type="evidence" value="ECO:0007669"/>
    <property type="project" value="UniProtKB-UniRule"/>
</dbReference>
<proteinExistence type="inferred from homology"/>
<dbReference type="EMBL" id="VGLS01000276">
    <property type="protein sequence ID" value="MBM3224200.1"/>
    <property type="molecule type" value="Genomic_DNA"/>
</dbReference>
<dbReference type="Proteomes" id="UP000712673">
    <property type="component" value="Unassembled WGS sequence"/>
</dbReference>
<dbReference type="Gene3D" id="3.40.190.10">
    <property type="entry name" value="Periplasmic binding protein-like II"/>
    <property type="match status" value="2"/>
</dbReference>
<dbReference type="InterPro" id="IPR030868">
    <property type="entry name" value="MqnA"/>
</dbReference>
<dbReference type="SUPFAM" id="SSF53850">
    <property type="entry name" value="Periplasmic binding protein-like II"/>
    <property type="match status" value="1"/>
</dbReference>
<protein>
    <recommendedName>
        <fullName evidence="4">Chorismate dehydratase</fullName>
        <ecNumber evidence="4">4.2.1.151</ecNumber>
    </recommendedName>
    <alternativeName>
        <fullName evidence="4">Menaquinone biosynthetic enzyme MqnA</fullName>
    </alternativeName>
</protein>
<dbReference type="AlphaFoldDB" id="A0A937W2X5"/>
<evidence type="ECO:0000313" key="6">
    <source>
        <dbReference type="Proteomes" id="UP000712673"/>
    </source>
</evidence>
<comment type="caution">
    <text evidence="5">The sequence shown here is derived from an EMBL/GenBank/DDBJ whole genome shotgun (WGS) entry which is preliminary data.</text>
</comment>
<keyword evidence="2 4" id="KW-0474">Menaquinone biosynthesis</keyword>
<dbReference type="Pfam" id="PF02621">
    <property type="entry name" value="VitK2_biosynth"/>
    <property type="match status" value="1"/>
</dbReference>
<dbReference type="EC" id="4.2.1.151" evidence="4"/>
<comment type="pathway">
    <text evidence="1 4">Quinol/quinone metabolism; menaquinone biosynthesis.</text>
</comment>
<evidence type="ECO:0000256" key="2">
    <source>
        <dbReference type="ARBA" id="ARBA00022428"/>
    </source>
</evidence>
<evidence type="ECO:0000256" key="1">
    <source>
        <dbReference type="ARBA" id="ARBA00004863"/>
    </source>
</evidence>
<comment type="function">
    <text evidence="4">Catalyzes the dehydration of chorismate into 3-[(1-carboxyvinyl)oxy]benzoate, a step in the biosynthesis of menaquinone (MK, vitamin K2).</text>
</comment>
<dbReference type="HAMAP" id="MF_00995">
    <property type="entry name" value="MqnA"/>
    <property type="match status" value="1"/>
</dbReference>
<keyword evidence="3 4" id="KW-0456">Lyase</keyword>
<reference evidence="5" key="1">
    <citation type="submission" date="2019-03" db="EMBL/GenBank/DDBJ databases">
        <title>Lake Tanganyika Metagenome-Assembled Genomes (MAGs).</title>
        <authorList>
            <person name="Tran P."/>
        </authorList>
    </citation>
    <scope>NUCLEOTIDE SEQUENCE</scope>
    <source>
        <strain evidence="5">K_DeepCast_65m_m2_066</strain>
    </source>
</reference>
<evidence type="ECO:0000256" key="4">
    <source>
        <dbReference type="HAMAP-Rule" id="MF_00995"/>
    </source>
</evidence>
<evidence type="ECO:0000313" key="5">
    <source>
        <dbReference type="EMBL" id="MBM3224200.1"/>
    </source>
</evidence>
<evidence type="ECO:0000256" key="3">
    <source>
        <dbReference type="ARBA" id="ARBA00023239"/>
    </source>
</evidence>